<name>A0A9P6N215_9FUNG</name>
<accession>A0A9P6N215</accession>
<comment type="caution">
    <text evidence="2">The sequence shown here is derived from an EMBL/GenBank/DDBJ whole genome shotgun (WGS) entry which is preliminary data.</text>
</comment>
<feature type="compositionally biased region" description="Basic and acidic residues" evidence="1">
    <location>
        <begin position="37"/>
        <end position="50"/>
    </location>
</feature>
<dbReference type="Proteomes" id="UP000703661">
    <property type="component" value="Unassembled WGS sequence"/>
</dbReference>
<reference evidence="2" key="1">
    <citation type="journal article" date="2020" name="Fungal Divers.">
        <title>Resolving the Mortierellaceae phylogeny through synthesis of multi-gene phylogenetics and phylogenomics.</title>
        <authorList>
            <person name="Vandepol N."/>
            <person name="Liber J."/>
            <person name="Desiro A."/>
            <person name="Na H."/>
            <person name="Kennedy M."/>
            <person name="Barry K."/>
            <person name="Grigoriev I.V."/>
            <person name="Miller A.N."/>
            <person name="O'Donnell K."/>
            <person name="Stajich J.E."/>
            <person name="Bonito G."/>
        </authorList>
    </citation>
    <scope>NUCLEOTIDE SEQUENCE</scope>
    <source>
        <strain evidence="2">NRRL 2769</strain>
    </source>
</reference>
<feature type="region of interest" description="Disordered" evidence="1">
    <location>
        <begin position="37"/>
        <end position="88"/>
    </location>
</feature>
<evidence type="ECO:0000313" key="3">
    <source>
        <dbReference type="Proteomes" id="UP000703661"/>
    </source>
</evidence>
<evidence type="ECO:0000256" key="1">
    <source>
        <dbReference type="SAM" id="MobiDB-lite"/>
    </source>
</evidence>
<sequence length="187" mass="20944">MNKSRQKLINMIQQASPPGIMGIDAILKAQEEARVAAEIEKQKKENRTDSDPDSDSESDQKSGDNEEEDTTSSSQTTITRGYVPPPELVHTIIPGTKAKPLDMFSYMDRVFEQALDEIGLKESILEALHTIGAAKDSGEDELPTLLDQQLTNMTLLWELEPYVETAPERNQVEERLGVVSWQMENVK</sequence>
<evidence type="ECO:0000313" key="2">
    <source>
        <dbReference type="EMBL" id="KAG0020733.1"/>
    </source>
</evidence>
<dbReference type="EMBL" id="JAAAID010000199">
    <property type="protein sequence ID" value="KAG0020733.1"/>
    <property type="molecule type" value="Genomic_DNA"/>
</dbReference>
<keyword evidence="3" id="KW-1185">Reference proteome</keyword>
<dbReference type="OrthoDB" id="2421381at2759"/>
<gene>
    <name evidence="2" type="ORF">BGZ80_003666</name>
</gene>
<organism evidence="2 3">
    <name type="scientific">Entomortierella chlamydospora</name>
    <dbReference type="NCBI Taxonomy" id="101097"/>
    <lineage>
        <taxon>Eukaryota</taxon>
        <taxon>Fungi</taxon>
        <taxon>Fungi incertae sedis</taxon>
        <taxon>Mucoromycota</taxon>
        <taxon>Mortierellomycotina</taxon>
        <taxon>Mortierellomycetes</taxon>
        <taxon>Mortierellales</taxon>
        <taxon>Mortierellaceae</taxon>
        <taxon>Entomortierella</taxon>
    </lineage>
</organism>
<protein>
    <submittedName>
        <fullName evidence="2">Uncharacterized protein</fullName>
    </submittedName>
</protein>
<dbReference type="AlphaFoldDB" id="A0A9P6N215"/>
<feature type="region of interest" description="Disordered" evidence="1">
    <location>
        <begin position="1"/>
        <end position="20"/>
    </location>
</feature>
<proteinExistence type="predicted"/>